<comment type="subcellular location">
    <subcellularLocation>
        <location evidence="2">Chromosome</location>
        <location evidence="2">Telomere</location>
    </subcellularLocation>
    <subcellularLocation>
        <location evidence="1">Nucleus</location>
    </subcellularLocation>
</comment>
<feature type="region of interest" description="Disordered" evidence="9">
    <location>
        <begin position="765"/>
        <end position="785"/>
    </location>
</feature>
<evidence type="ECO:0000313" key="11">
    <source>
        <dbReference type="Proteomes" id="UP000193498"/>
    </source>
</evidence>
<dbReference type="GO" id="GO:1990879">
    <property type="term" value="C:CST complex"/>
    <property type="evidence" value="ECO:0007669"/>
    <property type="project" value="TreeGrafter"/>
</dbReference>
<dbReference type="InterPro" id="IPR042617">
    <property type="entry name" value="CTC1-like"/>
</dbReference>
<dbReference type="GO" id="GO:0045740">
    <property type="term" value="P:positive regulation of DNA replication"/>
    <property type="evidence" value="ECO:0007669"/>
    <property type="project" value="TreeGrafter"/>
</dbReference>
<keyword evidence="8" id="KW-0539">Nucleus</keyword>
<dbReference type="EMBL" id="MCFE01000032">
    <property type="protein sequence ID" value="ORY04713.1"/>
    <property type="molecule type" value="Genomic_DNA"/>
</dbReference>
<evidence type="ECO:0000256" key="7">
    <source>
        <dbReference type="ARBA" id="ARBA00023125"/>
    </source>
</evidence>
<dbReference type="GO" id="GO:0042162">
    <property type="term" value="F:telomeric DNA binding"/>
    <property type="evidence" value="ECO:0007669"/>
    <property type="project" value="TreeGrafter"/>
</dbReference>
<evidence type="ECO:0000256" key="3">
    <source>
        <dbReference type="ARBA" id="ARBA00006332"/>
    </source>
</evidence>
<accession>A0A1Y1Z357</accession>
<evidence type="ECO:0000256" key="8">
    <source>
        <dbReference type="ARBA" id="ARBA00023242"/>
    </source>
</evidence>
<organism evidence="10 11">
    <name type="scientific">Basidiobolus meristosporus CBS 931.73</name>
    <dbReference type="NCBI Taxonomy" id="1314790"/>
    <lineage>
        <taxon>Eukaryota</taxon>
        <taxon>Fungi</taxon>
        <taxon>Fungi incertae sedis</taxon>
        <taxon>Zoopagomycota</taxon>
        <taxon>Entomophthoromycotina</taxon>
        <taxon>Basidiobolomycetes</taxon>
        <taxon>Basidiobolales</taxon>
        <taxon>Basidiobolaceae</taxon>
        <taxon>Basidiobolus</taxon>
    </lineage>
</organism>
<name>A0A1Y1Z357_9FUNG</name>
<evidence type="ECO:0000313" key="10">
    <source>
        <dbReference type="EMBL" id="ORY04713.1"/>
    </source>
</evidence>
<proteinExistence type="inferred from homology"/>
<dbReference type="GO" id="GO:0003697">
    <property type="term" value="F:single-stranded DNA binding"/>
    <property type="evidence" value="ECO:0007669"/>
    <property type="project" value="InterPro"/>
</dbReference>
<dbReference type="InterPro" id="IPR029156">
    <property type="entry name" value="CTC1"/>
</dbReference>
<evidence type="ECO:0000256" key="1">
    <source>
        <dbReference type="ARBA" id="ARBA00004123"/>
    </source>
</evidence>
<protein>
    <recommendedName>
        <fullName evidence="4">CST complex subunit CTC1</fullName>
    </recommendedName>
</protein>
<evidence type="ECO:0000256" key="4">
    <source>
        <dbReference type="ARBA" id="ARBA00016175"/>
    </source>
</evidence>
<dbReference type="STRING" id="1314790.A0A1Y1Z357"/>
<evidence type="ECO:0000256" key="2">
    <source>
        <dbReference type="ARBA" id="ARBA00004574"/>
    </source>
</evidence>
<comment type="caution">
    <text evidence="10">The sequence shown here is derived from an EMBL/GenBank/DDBJ whole genome shotgun (WGS) entry which is preliminary data.</text>
</comment>
<sequence>MGPFKVIQVNDLITFRGNKRPLDSSESKFPFYPVLFGIVSLDTHNVSPYCKTLVFQDSSGTVRCYCPTYDETWLQRKVCLYSWNIVPLSHDMDRKRDPLSIALELLESPIAIDTDRFLQFASRPFSLNELRQLQVPELPVHFDPLLLSDCKAVTVLQLHQQFSSNVSPTPLDIENARNIFLYARVKSKSVLHRKKHSTTCFFLELEEAAVHNFPGSTVHLVFKGPYVIGQFYRMEVNEVYLFANLKVQTIFSRKPYARKVLAFDNQATKVLHATHPLVGTYLKKYSSQSPDRHRPGQDPALIDPHYTWTHVPPEKSSIIRGAVITYTGQISQVIDMVLGIFVLDEKYLLYLSHDPSFAPFSGLRIGTAIRLFNVHILVFNKASETCQVYFKRFLSAPPNYAIFVACTYSTVNIVTFSEKEVVARLPKFGSKFAPPRSRTRFNTIDLIHYQTLYYRMKDKFPGAFEDAHLLGPVDSGDHHQSGSDPNSSLLVLLLSRLGYTPYTRDLYREFFEHHQHCSTCVERYPTFSFPMLKEVLEKVGQCNGDGALGVEGVAIENKVSIRILRNTDEALNKTSLLGVLQGAPNGELQLSDLSGEVYATMLTDKEGRSEELRPEFLNNVWVIPEYEVVIENLGINLAHAEERLARTYVRFDISHAFCISKHGLEKPLIGPFPDEQQRHYLFRVKHIFPVKISFGVNNEAELSTLVEGTGQEIQPDAVPSRHLDAAATARPMFLRFTSDSMNLFPGLQIEQMYLCRNIIPFIEPGAADENPDKVEPSKPRRVSRSHPTKFNAFLVKAFSRIERVTIPTEASKAGPDQQAASAPEHMDPNKDTLDPSAEPIMEVSEIYALFEDSSAQEGVNQGLREAGKAGKMISFRGKVLKKEVKPSKARSFYTNEWHLFAFQNFGIGTGKGKQTLLLKIQDLANTTAVDLYLDLDKFVFPLGAIPGQIITVRKAALKCSESGNVYTIFTPSTYISTGTQRPIPTSMLHELEGYEDTLASSVPCRFLVEMQWERKKIFKCRCRVIDIQEITLRTTCLNCENIVRDGKCLLGCRQKEVSICGEARVNVEDGTLEAQVTFQDKDEIFKLLKLSNRMMERLVKAIRRAGELSYRITPHWQTNFDSELASEHETLMIDMKSDEERFLQHLCLGSRVKNELVLFVQKITGGDAYSKSGEVEARDATRSKYYVKTVRLNGATSIQTLTASKLVLKAVKVQEITTLAETLLVLNELEGLLPA</sequence>
<evidence type="ECO:0000256" key="6">
    <source>
        <dbReference type="ARBA" id="ARBA00022895"/>
    </source>
</evidence>
<keyword evidence="6" id="KW-0779">Telomere</keyword>
<evidence type="ECO:0000256" key="9">
    <source>
        <dbReference type="SAM" id="MobiDB-lite"/>
    </source>
</evidence>
<dbReference type="AlphaFoldDB" id="A0A1Y1Z357"/>
<keyword evidence="11" id="KW-1185">Reference proteome</keyword>
<feature type="region of interest" description="Disordered" evidence="9">
    <location>
        <begin position="807"/>
        <end position="836"/>
    </location>
</feature>
<keyword evidence="7" id="KW-0238">DNA-binding</keyword>
<dbReference type="InParanoid" id="A0A1Y1Z357"/>
<dbReference type="PANTHER" id="PTHR14865">
    <property type="entry name" value="CST COMPLEX SUBUNIT CTC1"/>
    <property type="match status" value="1"/>
</dbReference>
<dbReference type="Pfam" id="PF15489">
    <property type="entry name" value="CTC1"/>
    <property type="match status" value="1"/>
</dbReference>
<dbReference type="PANTHER" id="PTHR14865:SF2">
    <property type="entry name" value="CST COMPLEX SUBUNIT CTC1"/>
    <property type="match status" value="1"/>
</dbReference>
<evidence type="ECO:0000256" key="5">
    <source>
        <dbReference type="ARBA" id="ARBA00022454"/>
    </source>
</evidence>
<reference evidence="10 11" key="1">
    <citation type="submission" date="2016-07" db="EMBL/GenBank/DDBJ databases">
        <title>Pervasive Adenine N6-methylation of Active Genes in Fungi.</title>
        <authorList>
            <consortium name="DOE Joint Genome Institute"/>
            <person name="Mondo S.J."/>
            <person name="Dannebaum R.O."/>
            <person name="Kuo R.C."/>
            <person name="Labutti K."/>
            <person name="Haridas S."/>
            <person name="Kuo A."/>
            <person name="Salamov A."/>
            <person name="Ahrendt S.R."/>
            <person name="Lipzen A."/>
            <person name="Sullivan W."/>
            <person name="Andreopoulos W.B."/>
            <person name="Clum A."/>
            <person name="Lindquist E."/>
            <person name="Daum C."/>
            <person name="Ramamoorthy G.K."/>
            <person name="Gryganskyi A."/>
            <person name="Culley D."/>
            <person name="Magnuson J.K."/>
            <person name="James T.Y."/>
            <person name="O'Malley M.A."/>
            <person name="Stajich J.E."/>
            <person name="Spatafora J.W."/>
            <person name="Visel A."/>
            <person name="Grigoriev I.V."/>
        </authorList>
    </citation>
    <scope>NUCLEOTIDE SEQUENCE [LARGE SCALE GENOMIC DNA]</scope>
    <source>
        <strain evidence="10 11">CBS 931.73</strain>
    </source>
</reference>
<feature type="compositionally biased region" description="Basic and acidic residues" evidence="9">
    <location>
        <begin position="824"/>
        <end position="833"/>
    </location>
</feature>
<comment type="similarity">
    <text evidence="3">Belongs to the CTC1 family.</text>
</comment>
<dbReference type="GO" id="GO:0010833">
    <property type="term" value="P:telomere maintenance via telomere lengthening"/>
    <property type="evidence" value="ECO:0007669"/>
    <property type="project" value="TreeGrafter"/>
</dbReference>
<dbReference type="OrthoDB" id="2314520at2759"/>
<gene>
    <name evidence="10" type="ORF">K493DRAFT_296837</name>
</gene>
<dbReference type="Proteomes" id="UP000193498">
    <property type="component" value="Unassembled WGS sequence"/>
</dbReference>
<keyword evidence="5" id="KW-0158">Chromosome</keyword>